<dbReference type="AlphaFoldDB" id="A0A286RI02"/>
<keyword evidence="2" id="KW-0812">Transmembrane</keyword>
<evidence type="ECO:0000256" key="1">
    <source>
        <dbReference type="SAM" id="MobiDB-lite"/>
    </source>
</evidence>
<protein>
    <submittedName>
        <fullName evidence="4">Uncharacterized protein</fullName>
    </submittedName>
</protein>
<dbReference type="Proteomes" id="UP000215086">
    <property type="component" value="Chromosome"/>
</dbReference>
<keyword evidence="5" id="KW-1185">Reference proteome</keyword>
<feature type="region of interest" description="Disordered" evidence="1">
    <location>
        <begin position="62"/>
        <end position="82"/>
    </location>
</feature>
<feature type="transmembrane region" description="Helical" evidence="2">
    <location>
        <begin position="230"/>
        <end position="250"/>
    </location>
</feature>
<dbReference type="KEGG" id="ttf:THTE_2964"/>
<gene>
    <name evidence="4" type="ORF">THTE_2964</name>
</gene>
<dbReference type="RefSeq" id="WP_095415588.1">
    <property type="nucleotide sequence ID" value="NZ_CP018477.1"/>
</dbReference>
<feature type="signal peptide" evidence="3">
    <location>
        <begin position="1"/>
        <end position="23"/>
    </location>
</feature>
<keyword evidence="2" id="KW-1133">Transmembrane helix</keyword>
<evidence type="ECO:0000256" key="2">
    <source>
        <dbReference type="SAM" id="Phobius"/>
    </source>
</evidence>
<organism evidence="4 5">
    <name type="scientific">Thermogutta terrifontis</name>
    <dbReference type="NCBI Taxonomy" id="1331910"/>
    <lineage>
        <taxon>Bacteria</taxon>
        <taxon>Pseudomonadati</taxon>
        <taxon>Planctomycetota</taxon>
        <taxon>Planctomycetia</taxon>
        <taxon>Pirellulales</taxon>
        <taxon>Thermoguttaceae</taxon>
        <taxon>Thermogutta</taxon>
    </lineage>
</organism>
<feature type="compositionally biased region" description="Low complexity" evidence="1">
    <location>
        <begin position="68"/>
        <end position="79"/>
    </location>
</feature>
<dbReference type="EMBL" id="CP018477">
    <property type="protein sequence ID" value="ASV75566.1"/>
    <property type="molecule type" value="Genomic_DNA"/>
</dbReference>
<reference evidence="4 5" key="1">
    <citation type="journal article" name="Front. Microbiol.">
        <title>Sugar Metabolism of the First Thermophilic Planctomycete Thermogutta terrifontis: Comparative Genomic and Transcriptomic Approaches.</title>
        <authorList>
            <person name="Elcheninov A.G."/>
            <person name="Menzel P."/>
            <person name="Gudbergsdottir S.R."/>
            <person name="Slesarev A.I."/>
            <person name="Kadnikov V.V."/>
            <person name="Krogh A."/>
            <person name="Bonch-Osmolovskaya E.A."/>
            <person name="Peng X."/>
            <person name="Kublanov I.V."/>
        </authorList>
    </citation>
    <scope>NUCLEOTIDE SEQUENCE [LARGE SCALE GENOMIC DNA]</scope>
    <source>
        <strain evidence="4 5">R1</strain>
    </source>
</reference>
<proteinExistence type="predicted"/>
<evidence type="ECO:0000313" key="4">
    <source>
        <dbReference type="EMBL" id="ASV75566.1"/>
    </source>
</evidence>
<feature type="region of interest" description="Disordered" evidence="1">
    <location>
        <begin position="29"/>
        <end position="48"/>
    </location>
</feature>
<evidence type="ECO:0000256" key="3">
    <source>
        <dbReference type="SAM" id="SignalP"/>
    </source>
</evidence>
<keyword evidence="2" id="KW-0472">Membrane</keyword>
<accession>A0A286RI02</accession>
<dbReference type="OrthoDB" id="288818at2"/>
<feature type="transmembrane region" description="Helical" evidence="2">
    <location>
        <begin position="197"/>
        <end position="218"/>
    </location>
</feature>
<feature type="chain" id="PRO_5012583642" evidence="3">
    <location>
        <begin position="24"/>
        <end position="253"/>
    </location>
</feature>
<sequence length="253" mass="28032">MAYFFFIVAIVLTGPTAGLTVLAAENQSHSTKATDDRGGSEPAVAGSHSTFEKAGSDFARDMSATTDAAPPRASRSRPAWVDQGAERVGSEYRLPVAIGPYASPLECEARLPAAVEAAIDDYVELILGPEARGRVKFPWSFVVTNLLRERYMESRLFQLTSTQQREMHTLHVLLTFDHNANQYLRQIWRFTQGTMNLVRFGTFFGIAVWTLAVVWGYLRLDLTFGGRYRLPLGAAAGLLLVLPWIILAILPLR</sequence>
<name>A0A286RI02_9BACT</name>
<evidence type="ECO:0000313" key="5">
    <source>
        <dbReference type="Proteomes" id="UP000215086"/>
    </source>
</evidence>
<keyword evidence="3" id="KW-0732">Signal</keyword>